<evidence type="ECO:0000313" key="2">
    <source>
        <dbReference type="Proteomes" id="UP001234989"/>
    </source>
</evidence>
<sequence>MDLEDELVNNPGTIEEAYNGLNLAEEQSDDDVMSIIQMDDKENFATQARENLQLEEKEEKDDTVEDILPLNSTVGEGTTESEKAIPMLTHII</sequence>
<accession>A0AAF0TKB8</accession>
<gene>
    <name evidence="1" type="ORF">MTR67_015966</name>
</gene>
<proteinExistence type="predicted"/>
<organism evidence="1 2">
    <name type="scientific">Solanum verrucosum</name>
    <dbReference type="NCBI Taxonomy" id="315347"/>
    <lineage>
        <taxon>Eukaryota</taxon>
        <taxon>Viridiplantae</taxon>
        <taxon>Streptophyta</taxon>
        <taxon>Embryophyta</taxon>
        <taxon>Tracheophyta</taxon>
        <taxon>Spermatophyta</taxon>
        <taxon>Magnoliopsida</taxon>
        <taxon>eudicotyledons</taxon>
        <taxon>Gunneridae</taxon>
        <taxon>Pentapetalae</taxon>
        <taxon>asterids</taxon>
        <taxon>lamiids</taxon>
        <taxon>Solanales</taxon>
        <taxon>Solanaceae</taxon>
        <taxon>Solanoideae</taxon>
        <taxon>Solaneae</taxon>
        <taxon>Solanum</taxon>
    </lineage>
</organism>
<dbReference type="Proteomes" id="UP001234989">
    <property type="component" value="Chromosome 3"/>
</dbReference>
<protein>
    <submittedName>
        <fullName evidence="1">Uncharacterized protein</fullName>
    </submittedName>
</protein>
<evidence type="ECO:0000313" key="1">
    <source>
        <dbReference type="EMBL" id="WMV22581.1"/>
    </source>
</evidence>
<name>A0AAF0TKB8_SOLVR</name>
<dbReference type="AlphaFoldDB" id="A0AAF0TKB8"/>
<reference evidence="1" key="1">
    <citation type="submission" date="2023-08" db="EMBL/GenBank/DDBJ databases">
        <title>A de novo genome assembly of Solanum verrucosum Schlechtendal, a Mexican diploid species geographically isolated from the other diploid A-genome species in potato relatives.</title>
        <authorList>
            <person name="Hosaka K."/>
        </authorList>
    </citation>
    <scope>NUCLEOTIDE SEQUENCE</scope>
    <source>
        <tissue evidence="1">Young leaves</tissue>
    </source>
</reference>
<dbReference type="EMBL" id="CP133614">
    <property type="protein sequence ID" value="WMV22581.1"/>
    <property type="molecule type" value="Genomic_DNA"/>
</dbReference>
<keyword evidence="2" id="KW-1185">Reference proteome</keyword>